<dbReference type="Pfam" id="PF02169">
    <property type="entry name" value="LPP20"/>
    <property type="match status" value="1"/>
</dbReference>
<dbReference type="Proteomes" id="UP000285478">
    <property type="component" value="Chromosome"/>
</dbReference>
<gene>
    <name evidence="3" type="ORF">EPV75_10920</name>
</gene>
<feature type="domain" description="Lipoprotein LPP20-like" evidence="2">
    <location>
        <begin position="33"/>
        <end position="133"/>
    </location>
</feature>
<dbReference type="KEGG" id="htr:EPV75_10920"/>
<evidence type="ECO:0000259" key="2">
    <source>
        <dbReference type="Pfam" id="PF02169"/>
    </source>
</evidence>
<reference evidence="3 4" key="1">
    <citation type="journal article" date="2018" name="Environ. Microbiol.">
        <title>Genomes of ubiquitous marine and hypersaline Hydrogenovibrio, Thiomicrorhabdus and Thiomicrospira spp. encode a diversity of mechanisms to sustain chemolithoautotrophy in heterogeneous environments.</title>
        <authorList>
            <person name="Scott K.M."/>
            <person name="Williams J."/>
            <person name="Porter C.M.B."/>
            <person name="Russel S."/>
            <person name="Harmer T.L."/>
            <person name="Paul J.H."/>
            <person name="Antonen K.M."/>
            <person name="Bridges M.K."/>
            <person name="Camper G.J."/>
            <person name="Campla C.K."/>
            <person name="Casella L.G."/>
            <person name="Chase E."/>
            <person name="Conrad J.W."/>
            <person name="Cruz M.C."/>
            <person name="Dunlap D.S."/>
            <person name="Duran L."/>
            <person name="Fahsbender E.M."/>
            <person name="Goldsmith D.B."/>
            <person name="Keeley R.F."/>
            <person name="Kondoff M.R."/>
            <person name="Kussy B.I."/>
            <person name="Lane M.K."/>
            <person name="Lawler S."/>
            <person name="Leigh B.A."/>
            <person name="Lewis C."/>
            <person name="Lostal L.M."/>
            <person name="Marking D."/>
            <person name="Mancera P.A."/>
            <person name="McClenthan E.C."/>
            <person name="McIntyre E.A."/>
            <person name="Mine J.A."/>
            <person name="Modi S."/>
            <person name="Moore B.D."/>
            <person name="Morgan W.A."/>
            <person name="Nelson K.M."/>
            <person name="Nguyen K.N."/>
            <person name="Ogburn N."/>
            <person name="Parrino D.G."/>
            <person name="Pedapudi A.D."/>
            <person name="Pelham R.P."/>
            <person name="Preece A.M."/>
            <person name="Rampersad E.A."/>
            <person name="Richardson J.C."/>
            <person name="Rodgers C.M."/>
            <person name="Schaffer B.L."/>
            <person name="Sheridan N.E."/>
            <person name="Solone M.R."/>
            <person name="Staley Z.R."/>
            <person name="Tabuchi M."/>
            <person name="Waide R.J."/>
            <person name="Wanjugi P.W."/>
            <person name="Young S."/>
            <person name="Clum A."/>
            <person name="Daum C."/>
            <person name="Huntemann M."/>
            <person name="Ivanova N."/>
            <person name="Kyrpides N."/>
            <person name="Mikhailova N."/>
            <person name="Palaniappan K."/>
            <person name="Pillay M."/>
            <person name="Reddy T.B.K."/>
            <person name="Shapiro N."/>
            <person name="Stamatis D."/>
            <person name="Varghese N."/>
            <person name="Woyke T."/>
            <person name="Boden R."/>
            <person name="Freyermuth S.K."/>
            <person name="Kerfeld C.A."/>
        </authorList>
    </citation>
    <scope>NUCLEOTIDE SEQUENCE [LARGE SCALE GENOMIC DNA]</scope>
    <source>
        <strain evidence="3 4">JR-2</strain>
    </source>
</reference>
<evidence type="ECO:0000313" key="4">
    <source>
        <dbReference type="Proteomes" id="UP000285478"/>
    </source>
</evidence>
<feature type="chain" id="PRO_5019468394" description="Lipoprotein LPP20-like domain-containing protein" evidence="1">
    <location>
        <begin position="17"/>
        <end position="339"/>
    </location>
</feature>
<name>A0A410H5C7_9GAMM</name>
<proteinExistence type="predicted"/>
<dbReference type="RefSeq" id="WP_128385405.1">
    <property type="nucleotide sequence ID" value="NZ_CP035033.1"/>
</dbReference>
<feature type="signal peptide" evidence="1">
    <location>
        <begin position="1"/>
        <end position="16"/>
    </location>
</feature>
<organism evidence="3 4">
    <name type="scientific">Hydrogenovibrio thermophilus</name>
    <dbReference type="NCBI Taxonomy" id="265883"/>
    <lineage>
        <taxon>Bacteria</taxon>
        <taxon>Pseudomonadati</taxon>
        <taxon>Pseudomonadota</taxon>
        <taxon>Gammaproteobacteria</taxon>
        <taxon>Thiotrichales</taxon>
        <taxon>Piscirickettsiaceae</taxon>
        <taxon>Hydrogenovibrio</taxon>
    </lineage>
</organism>
<accession>A0A410H5C7</accession>
<sequence length="339" mass="38189">MRSFLLFCFFSFALTACVGQDVKPLSTTEKPTPDWFLNPPSDTTRQLYGVGEGRTREEAVQAALVDIAAKLSVQVSATFQSRLQVTQSTYEYAERTSEKQIQSQVAKIQLRDYQVERAERLGYGKTVALVGLDRQALFEDLRRQQDAQMQTLQTAESAHQKDGALGQYVFYRRSLDALADFRQRLLILETLKRDFDTRPYSDFLQRFEQRTARLKAEMRLVVTADDDTKRLVGPLQSALSQAGFQIAKTTRPGEKAQIRLMAEVAQSQAYGFYIERMALNIQALSDGVQIGGHKLNLKGQATHSFEQARENLTVKFQQQLQSQGLNAVIGVSFLPAKGD</sequence>
<keyword evidence="1" id="KW-0732">Signal</keyword>
<dbReference type="EMBL" id="CP035033">
    <property type="protein sequence ID" value="QAB16138.1"/>
    <property type="molecule type" value="Genomic_DNA"/>
</dbReference>
<dbReference type="AlphaFoldDB" id="A0A410H5C7"/>
<keyword evidence="4" id="KW-1185">Reference proteome</keyword>
<dbReference type="InterPro" id="IPR024952">
    <property type="entry name" value="LPP20-like_dom"/>
</dbReference>
<dbReference type="Gene3D" id="3.10.28.20">
    <property type="entry name" value="Acetamidase/Formamidase-like domains"/>
    <property type="match status" value="1"/>
</dbReference>
<dbReference type="PROSITE" id="PS51257">
    <property type="entry name" value="PROKAR_LIPOPROTEIN"/>
    <property type="match status" value="1"/>
</dbReference>
<protein>
    <recommendedName>
        <fullName evidence="2">Lipoprotein LPP20-like domain-containing protein</fullName>
    </recommendedName>
</protein>
<evidence type="ECO:0000313" key="3">
    <source>
        <dbReference type="EMBL" id="QAB16138.1"/>
    </source>
</evidence>
<evidence type="ECO:0000256" key="1">
    <source>
        <dbReference type="SAM" id="SignalP"/>
    </source>
</evidence>